<accession>A0A1I7YHK4</accession>
<keyword evidence="3" id="KW-0143">Chaperone</keyword>
<protein>
    <submittedName>
        <fullName evidence="6">ClpB_D2-small domain-containing protein</fullName>
    </submittedName>
</protein>
<dbReference type="InterPro" id="IPR001270">
    <property type="entry name" value="ClpA/B"/>
</dbReference>
<feature type="domain" description="Clp ATPase C-terminal" evidence="4">
    <location>
        <begin position="98"/>
        <end position="182"/>
    </location>
</feature>
<dbReference type="PRINTS" id="PR00300">
    <property type="entry name" value="CLPPROTEASEA"/>
</dbReference>
<dbReference type="SMART" id="SM01086">
    <property type="entry name" value="ClpB_D2-small"/>
    <property type="match status" value="1"/>
</dbReference>
<evidence type="ECO:0000256" key="2">
    <source>
        <dbReference type="ARBA" id="ARBA00022840"/>
    </source>
</evidence>
<dbReference type="PANTHER" id="PTHR11638:SF18">
    <property type="entry name" value="HEAT SHOCK PROTEIN 104"/>
    <property type="match status" value="1"/>
</dbReference>
<dbReference type="InterPro" id="IPR028299">
    <property type="entry name" value="ClpA/B_CS2"/>
</dbReference>
<keyword evidence="1" id="KW-0547">Nucleotide-binding</keyword>
<dbReference type="InterPro" id="IPR019489">
    <property type="entry name" value="Clp_ATPase_C"/>
</dbReference>
<name>A0A1I7YHK4_9BILA</name>
<evidence type="ECO:0000259" key="4">
    <source>
        <dbReference type="SMART" id="SM01086"/>
    </source>
</evidence>
<keyword evidence="2" id="KW-0067">ATP-binding</keyword>
<dbReference type="Proteomes" id="UP000095287">
    <property type="component" value="Unplaced"/>
</dbReference>
<dbReference type="SUPFAM" id="SSF52540">
    <property type="entry name" value="P-loop containing nucleoside triphosphate hydrolases"/>
    <property type="match status" value="1"/>
</dbReference>
<dbReference type="Gene3D" id="1.10.8.60">
    <property type="match status" value="1"/>
</dbReference>
<dbReference type="WBParaSite" id="L893_g16496.t1">
    <property type="protein sequence ID" value="L893_g16496.t1"/>
    <property type="gene ID" value="L893_g16496"/>
</dbReference>
<evidence type="ECO:0000256" key="1">
    <source>
        <dbReference type="ARBA" id="ARBA00022741"/>
    </source>
</evidence>
<dbReference type="GO" id="GO:0005524">
    <property type="term" value="F:ATP binding"/>
    <property type="evidence" value="ECO:0007669"/>
    <property type="project" value="UniProtKB-KW"/>
</dbReference>
<keyword evidence="5" id="KW-1185">Reference proteome</keyword>
<evidence type="ECO:0000256" key="3">
    <source>
        <dbReference type="ARBA" id="ARBA00023186"/>
    </source>
</evidence>
<dbReference type="FunFam" id="1.10.8.60:FF:000017">
    <property type="entry name" value="ATP-dependent chaperone ClpB"/>
    <property type="match status" value="1"/>
</dbReference>
<dbReference type="GO" id="GO:0016887">
    <property type="term" value="F:ATP hydrolysis activity"/>
    <property type="evidence" value="ECO:0007669"/>
    <property type="project" value="InterPro"/>
</dbReference>
<dbReference type="PROSITE" id="PS00871">
    <property type="entry name" value="CLPAB_2"/>
    <property type="match status" value="1"/>
</dbReference>
<dbReference type="InterPro" id="IPR027417">
    <property type="entry name" value="P-loop_NTPase"/>
</dbReference>
<sequence>MVRIDMSEFMEKHSVARLIGAPPGYVGYEEGGYLTEAVRRKPYAVVLLDEVEKAHPDVFNELVGDREAQRAAVMDAVGSHFRPEFVNRIDEVVVFEPLGRDQIAGITQIQLSRLRSRLAERELSLELSPEALDKLIAVGYDPVYGARPLKRAIQRWIENPLAQLILSGQFMPGSSITAKLEGE</sequence>
<evidence type="ECO:0000313" key="6">
    <source>
        <dbReference type="WBParaSite" id="L893_g16496.t1"/>
    </source>
</evidence>
<dbReference type="AlphaFoldDB" id="A0A1I7YHK4"/>
<dbReference type="InterPro" id="IPR050130">
    <property type="entry name" value="ClpA_ClpB"/>
</dbReference>
<organism evidence="5 6">
    <name type="scientific">Steinernema glaseri</name>
    <dbReference type="NCBI Taxonomy" id="37863"/>
    <lineage>
        <taxon>Eukaryota</taxon>
        <taxon>Metazoa</taxon>
        <taxon>Ecdysozoa</taxon>
        <taxon>Nematoda</taxon>
        <taxon>Chromadorea</taxon>
        <taxon>Rhabditida</taxon>
        <taxon>Tylenchina</taxon>
        <taxon>Panagrolaimomorpha</taxon>
        <taxon>Strongyloidoidea</taxon>
        <taxon>Steinernematidae</taxon>
        <taxon>Steinernema</taxon>
    </lineage>
</organism>
<dbReference type="PANTHER" id="PTHR11638">
    <property type="entry name" value="ATP-DEPENDENT CLP PROTEASE"/>
    <property type="match status" value="1"/>
</dbReference>
<proteinExistence type="predicted"/>
<dbReference type="Gene3D" id="3.40.50.300">
    <property type="entry name" value="P-loop containing nucleotide triphosphate hydrolases"/>
    <property type="match status" value="2"/>
</dbReference>
<dbReference type="GO" id="GO:0034605">
    <property type="term" value="P:cellular response to heat"/>
    <property type="evidence" value="ECO:0007669"/>
    <property type="project" value="TreeGrafter"/>
</dbReference>
<dbReference type="Pfam" id="PF07724">
    <property type="entry name" value="AAA_2"/>
    <property type="match status" value="1"/>
</dbReference>
<evidence type="ECO:0000313" key="5">
    <source>
        <dbReference type="Proteomes" id="UP000095287"/>
    </source>
</evidence>
<dbReference type="Pfam" id="PF10431">
    <property type="entry name" value="ClpB_D2-small"/>
    <property type="match status" value="1"/>
</dbReference>
<reference evidence="6" key="1">
    <citation type="submission" date="2016-11" db="UniProtKB">
        <authorList>
            <consortium name="WormBaseParasite"/>
        </authorList>
    </citation>
    <scope>IDENTIFICATION</scope>
</reference>
<dbReference type="InterPro" id="IPR003959">
    <property type="entry name" value="ATPase_AAA_core"/>
</dbReference>
<dbReference type="GO" id="GO:0005737">
    <property type="term" value="C:cytoplasm"/>
    <property type="evidence" value="ECO:0007669"/>
    <property type="project" value="TreeGrafter"/>
</dbReference>